<accession>A0A4C1YCX0</accession>
<proteinExistence type="predicted"/>
<dbReference type="OrthoDB" id="9995375at2759"/>
<dbReference type="EMBL" id="BGZK01001159">
    <property type="protein sequence ID" value="GBP72880.1"/>
    <property type="molecule type" value="Genomic_DNA"/>
</dbReference>
<name>A0A4C1YCX0_EUMVA</name>
<organism evidence="2 3">
    <name type="scientific">Eumeta variegata</name>
    <name type="common">Bagworm moth</name>
    <name type="synonym">Eumeta japonica</name>
    <dbReference type="NCBI Taxonomy" id="151549"/>
    <lineage>
        <taxon>Eukaryota</taxon>
        <taxon>Metazoa</taxon>
        <taxon>Ecdysozoa</taxon>
        <taxon>Arthropoda</taxon>
        <taxon>Hexapoda</taxon>
        <taxon>Insecta</taxon>
        <taxon>Pterygota</taxon>
        <taxon>Neoptera</taxon>
        <taxon>Endopterygota</taxon>
        <taxon>Lepidoptera</taxon>
        <taxon>Glossata</taxon>
        <taxon>Ditrysia</taxon>
        <taxon>Tineoidea</taxon>
        <taxon>Psychidae</taxon>
        <taxon>Oiketicinae</taxon>
        <taxon>Eumeta</taxon>
    </lineage>
</organism>
<gene>
    <name evidence="2" type="ORF">EVAR_57426_1</name>
</gene>
<evidence type="ECO:0000313" key="2">
    <source>
        <dbReference type="EMBL" id="GBP72880.1"/>
    </source>
</evidence>
<comment type="caution">
    <text evidence="2">The sequence shown here is derived from an EMBL/GenBank/DDBJ whole genome shotgun (WGS) entry which is preliminary data.</text>
</comment>
<evidence type="ECO:0000313" key="3">
    <source>
        <dbReference type="Proteomes" id="UP000299102"/>
    </source>
</evidence>
<dbReference type="Gene3D" id="3.40.50.300">
    <property type="entry name" value="P-loop containing nucleotide triphosphate hydrolases"/>
    <property type="match status" value="1"/>
</dbReference>
<dbReference type="Pfam" id="PF01443">
    <property type="entry name" value="Viral_helicase1"/>
    <property type="match status" value="1"/>
</dbReference>
<feature type="domain" description="(+)RNA virus helicase C-terminal" evidence="1">
    <location>
        <begin position="27"/>
        <end position="68"/>
    </location>
</feature>
<dbReference type="GO" id="GO:0005524">
    <property type="term" value="F:ATP binding"/>
    <property type="evidence" value="ECO:0007669"/>
    <property type="project" value="InterPro"/>
</dbReference>
<dbReference type="Proteomes" id="UP000299102">
    <property type="component" value="Unassembled WGS sequence"/>
</dbReference>
<dbReference type="InterPro" id="IPR027417">
    <property type="entry name" value="P-loop_NTPase"/>
</dbReference>
<dbReference type="SUPFAM" id="SSF52540">
    <property type="entry name" value="P-loop containing nucleoside triphosphate hydrolases"/>
    <property type="match status" value="1"/>
</dbReference>
<reference evidence="2 3" key="1">
    <citation type="journal article" date="2019" name="Commun. Biol.">
        <title>The bagworm genome reveals a unique fibroin gene that provides high tensile strength.</title>
        <authorList>
            <person name="Kono N."/>
            <person name="Nakamura H."/>
            <person name="Ohtoshi R."/>
            <person name="Tomita M."/>
            <person name="Numata K."/>
            <person name="Arakawa K."/>
        </authorList>
    </citation>
    <scope>NUCLEOTIDE SEQUENCE [LARGE SCALE GENOMIC DNA]</scope>
</reference>
<protein>
    <recommendedName>
        <fullName evidence="1">(+)RNA virus helicase C-terminal domain-containing protein</fullName>
    </recommendedName>
</protein>
<dbReference type="AlphaFoldDB" id="A0A4C1YCX0"/>
<sequence>MRKLSKEIDQDYSETFTGWETPKITWINGVPGCGKTTWIVQEFDNKRDYIVTTTIEAAEDLKGKLANRIRAEATTKLHPYRHKIDSFISYIAPQKHWYYFRVILSENNLASTIDLDLGPASNFCPEIFPRTLLSPMANRTGNRDSVAGWELGREPNLKPGKTYIETKNRIELRMRTDARMWEKWVTGTLTHWTKQNGRSCSFTSVFWESEVYY</sequence>
<keyword evidence="3" id="KW-1185">Reference proteome</keyword>
<evidence type="ECO:0000259" key="1">
    <source>
        <dbReference type="Pfam" id="PF01443"/>
    </source>
</evidence>
<dbReference type="InterPro" id="IPR027351">
    <property type="entry name" value="(+)RNA_virus_helicase_core_dom"/>
</dbReference>